<proteinExistence type="predicted"/>
<dbReference type="RefSeq" id="WP_051413478.1">
    <property type="nucleotide sequence ID" value="NZ_FPAG01000002.1"/>
</dbReference>
<dbReference type="Proteomes" id="UP000183209">
    <property type="component" value="Unassembled WGS sequence"/>
</dbReference>
<dbReference type="AlphaFoldDB" id="A0A1I6QCV5"/>
<evidence type="ECO:0000313" key="3">
    <source>
        <dbReference type="Proteomes" id="UP000183209"/>
    </source>
</evidence>
<evidence type="ECO:0008006" key="4">
    <source>
        <dbReference type="Google" id="ProtNLM"/>
    </source>
</evidence>
<organism evidence="2 3">
    <name type="scientific">Zhouia amylolytica</name>
    <dbReference type="NCBI Taxonomy" id="376730"/>
    <lineage>
        <taxon>Bacteria</taxon>
        <taxon>Pseudomonadati</taxon>
        <taxon>Bacteroidota</taxon>
        <taxon>Flavobacteriia</taxon>
        <taxon>Flavobacteriales</taxon>
        <taxon>Flavobacteriaceae</taxon>
        <taxon>Zhouia</taxon>
    </lineage>
</organism>
<accession>A0A1I6QCV5</accession>
<dbReference type="SUPFAM" id="SSF56059">
    <property type="entry name" value="Glutathione synthetase ATP-binding domain-like"/>
    <property type="match status" value="1"/>
</dbReference>
<dbReference type="Gene3D" id="3.30.1490.20">
    <property type="entry name" value="ATP-grasp fold, A domain"/>
    <property type="match status" value="1"/>
</dbReference>
<keyword evidence="1" id="KW-0812">Transmembrane</keyword>
<sequence>MASLFKKNTFTIKIKSWEYWPMWILYVPVFIQHFWLAIKARSLFFFLNTNPGIEGFILSDSKYKTLKLVPREFVPKTILVRPESSFEEVYGMMGEEQISFPIVLKPDIGYRGLLVSKIDNQSELKEKLKNANINYVIQEYIDYPIEIGVFYYRLPNNISGSIPSVTLKDFLSLHGDGQRTFQELVYTNSRAYLQKDKLEEKFRAEWGTVIPKGKTILLEAIGNHNRGTKFINGNHLITENLQQVFDELCKSMNGFYFGRFDIRTRSIEDLLLGREFKVLEVNGIGAEPTHIYDPEYKLYQGWKDMLSIWKISYEIAMVNRKKGAAFPKYAEAKRRWDSYRDYKRNAFLASS</sequence>
<gene>
    <name evidence="2" type="ORF">SAMN04487906_0588</name>
</gene>
<reference evidence="2 3" key="1">
    <citation type="submission" date="2016-10" db="EMBL/GenBank/DDBJ databases">
        <authorList>
            <person name="de Groot N.N."/>
        </authorList>
    </citation>
    <scope>NUCLEOTIDE SEQUENCE [LARGE SCALE GENOMIC DNA]</scope>
    <source>
        <strain evidence="2 3">CGMCC 1.6114</strain>
    </source>
</reference>
<dbReference type="EMBL" id="FPAG01000002">
    <property type="protein sequence ID" value="SFS50242.1"/>
    <property type="molecule type" value="Genomic_DNA"/>
</dbReference>
<evidence type="ECO:0000256" key="1">
    <source>
        <dbReference type="SAM" id="Phobius"/>
    </source>
</evidence>
<evidence type="ECO:0000313" key="2">
    <source>
        <dbReference type="EMBL" id="SFS50242.1"/>
    </source>
</evidence>
<dbReference type="GO" id="GO:0005524">
    <property type="term" value="F:ATP binding"/>
    <property type="evidence" value="ECO:0007669"/>
    <property type="project" value="InterPro"/>
</dbReference>
<protein>
    <recommendedName>
        <fullName evidence="4">ATP-grasp domain-containing protein</fullName>
    </recommendedName>
</protein>
<keyword evidence="1" id="KW-1133">Transmembrane helix</keyword>
<name>A0A1I6QCV5_9FLAO</name>
<keyword evidence="1" id="KW-0472">Membrane</keyword>
<feature type="transmembrane region" description="Helical" evidence="1">
    <location>
        <begin position="20"/>
        <end position="38"/>
    </location>
</feature>
<dbReference type="InterPro" id="IPR013815">
    <property type="entry name" value="ATP_grasp_subdomain_1"/>
</dbReference>
<dbReference type="OrthoDB" id="9775266at2"/>